<keyword evidence="1" id="KW-0472">Membrane</keyword>
<dbReference type="OrthoDB" id="374683at2759"/>
<protein>
    <submittedName>
        <fullName evidence="2">Uncharacterized protein</fullName>
    </submittedName>
</protein>
<proteinExistence type="predicted"/>
<sequence>MYFCNHLEDYSKLRSKSVQVKNALILESSTATVKSKSKNMKTLMIAFFVNIISLTFLFWTHRFSFDCKDINKYSTYCKNTFNGKGTHIIYKRSIAEYYIDSAPEEIQENSLEQQDESENTLEFYNSNYSLEENDIDDSETLEELIENSKKEFDNMMADIANRYEEFTDHMNHYWCDKMWKTRWCKYAEGLYSSITKNLYDSTLILDEKKKLIKIMMEWCESDFKLFLKMIKEEWDLRDDPEHYLER</sequence>
<evidence type="ECO:0000313" key="3">
    <source>
        <dbReference type="Proteomes" id="UP000195521"/>
    </source>
</evidence>
<reference evidence="3" key="1">
    <citation type="submission" date="2017-04" db="EMBL/GenBank/DDBJ databases">
        <title>Plasmodium gonderi genome.</title>
        <authorList>
            <person name="Arisue N."/>
            <person name="Honma H."/>
            <person name="Kawai S."/>
            <person name="Tougan T."/>
            <person name="Tanabe K."/>
            <person name="Horii T."/>
        </authorList>
    </citation>
    <scope>NUCLEOTIDE SEQUENCE [LARGE SCALE GENOMIC DNA]</scope>
    <source>
        <strain evidence="3">ATCC 30045</strain>
    </source>
</reference>
<evidence type="ECO:0000256" key="1">
    <source>
        <dbReference type="SAM" id="Phobius"/>
    </source>
</evidence>
<gene>
    <name evidence="2" type="ORF">PGO_127220</name>
</gene>
<feature type="transmembrane region" description="Helical" evidence="1">
    <location>
        <begin position="43"/>
        <end position="61"/>
    </location>
</feature>
<keyword evidence="1" id="KW-1133">Transmembrane helix</keyword>
<dbReference type="OMA" id="MNHYWCD"/>
<dbReference type="Proteomes" id="UP000195521">
    <property type="component" value="Unassembled WGS sequence"/>
</dbReference>
<organism evidence="2 3">
    <name type="scientific">Plasmodium gonderi</name>
    <dbReference type="NCBI Taxonomy" id="77519"/>
    <lineage>
        <taxon>Eukaryota</taxon>
        <taxon>Sar</taxon>
        <taxon>Alveolata</taxon>
        <taxon>Apicomplexa</taxon>
        <taxon>Aconoidasida</taxon>
        <taxon>Haemosporida</taxon>
        <taxon>Plasmodiidae</taxon>
        <taxon>Plasmodium</taxon>
        <taxon>Plasmodium (Plasmodium)</taxon>
    </lineage>
</organism>
<comment type="caution">
    <text evidence="2">The sequence shown here is derived from an EMBL/GenBank/DDBJ whole genome shotgun (WGS) entry which is preliminary data.</text>
</comment>
<dbReference type="EMBL" id="BDQF01000013">
    <property type="protein sequence ID" value="GAW82724.1"/>
    <property type="molecule type" value="Genomic_DNA"/>
</dbReference>
<dbReference type="RefSeq" id="XP_028545313.1">
    <property type="nucleotide sequence ID" value="XM_028689512.1"/>
</dbReference>
<accession>A0A1Y1JRU2</accession>
<evidence type="ECO:0000313" key="2">
    <source>
        <dbReference type="EMBL" id="GAW82724.1"/>
    </source>
</evidence>
<keyword evidence="3" id="KW-1185">Reference proteome</keyword>
<dbReference type="Pfam" id="PF09688">
    <property type="entry name" value="Wx5_PLAF3D7"/>
    <property type="match status" value="1"/>
</dbReference>
<dbReference type="GeneID" id="39749462"/>
<keyword evidence="1" id="KW-0812">Transmembrane</keyword>
<name>A0A1Y1JRU2_PLAGO</name>
<dbReference type="InterPro" id="IPR006496">
    <property type="entry name" value="CHP01606_Plasmodium_spp"/>
</dbReference>
<dbReference type="AlphaFoldDB" id="A0A1Y1JRU2"/>